<dbReference type="Proteomes" id="UP000248090">
    <property type="component" value="Unassembled WGS sequence"/>
</dbReference>
<evidence type="ECO:0000313" key="1">
    <source>
        <dbReference type="EMBL" id="PXF29119.1"/>
    </source>
</evidence>
<dbReference type="RefSeq" id="WP_110189515.1">
    <property type="nucleotide sequence ID" value="NZ_CP177354.1"/>
</dbReference>
<dbReference type="InterPro" id="IPR011033">
    <property type="entry name" value="PRC_barrel-like_sf"/>
</dbReference>
<protein>
    <recommendedName>
        <fullName evidence="3">Photosystem reaction center subunit H</fullName>
    </recommendedName>
</protein>
<evidence type="ECO:0000313" key="2">
    <source>
        <dbReference type="Proteomes" id="UP000248090"/>
    </source>
</evidence>
<comment type="caution">
    <text evidence="1">The sequence shown here is derived from an EMBL/GenBank/DDBJ whole genome shotgun (WGS) entry which is preliminary data.</text>
</comment>
<dbReference type="Gene3D" id="3.90.50.10">
    <property type="entry name" value="Photosynthetic Reaction Center, subunit H, domain 2"/>
    <property type="match status" value="2"/>
</dbReference>
<dbReference type="EMBL" id="LAPT01000126">
    <property type="protein sequence ID" value="PXF29119.1"/>
    <property type="molecule type" value="Genomic_DNA"/>
</dbReference>
<name>A0ABX5LR25_9GAMM</name>
<sequence>MLRTLKQIEDYVIEATDGPVGHIQDCYFDDEAWTLRYLVAETGRWLSSRTALISPIAVNNLDWEIHKVYVILDREHIEKSPDINISKPISRQDEEILLDYYNYPYYWGGIGLWGMSMYPTFQRDPNPEPHDWGNIMARTEIVHNEDNDPHLRSAASLLSYRIHTSDGFIGHVDDLIFDEECWALRYFIVNTGGWMADQLLLIATSWITHVDWNERIIHIGLHRDAIRKAPLYESDKVLTRETEEMLHNHYGVSGYWPNEDSEEEIESYCKPSTIKRFSH</sequence>
<organism evidence="1 2">
    <name type="scientific">Pokkaliibacter plantistimulans</name>
    <dbReference type="NCBI Taxonomy" id="1635171"/>
    <lineage>
        <taxon>Bacteria</taxon>
        <taxon>Pseudomonadati</taxon>
        <taxon>Pseudomonadota</taxon>
        <taxon>Gammaproteobacteria</taxon>
        <taxon>Oceanospirillales</taxon>
        <taxon>Balneatrichaceae</taxon>
        <taxon>Pokkaliibacter</taxon>
    </lineage>
</organism>
<accession>A0ABX5LR25</accession>
<evidence type="ECO:0008006" key="3">
    <source>
        <dbReference type="Google" id="ProtNLM"/>
    </source>
</evidence>
<proteinExistence type="predicted"/>
<reference evidence="1 2" key="1">
    <citation type="submission" date="2015-03" db="EMBL/GenBank/DDBJ databases">
        <authorList>
            <person name="Krishnan R."/>
            <person name="Midha S."/>
            <person name="Patil P.B."/>
            <person name="Rameshkumar N."/>
        </authorList>
    </citation>
    <scope>NUCLEOTIDE SEQUENCE [LARGE SCALE GENOMIC DNA]</scope>
    <source>
        <strain evidence="1 2">L1E11</strain>
    </source>
</reference>
<dbReference type="InterPro" id="IPR014747">
    <property type="entry name" value="Bac_photo_RC_H_C"/>
</dbReference>
<dbReference type="SUPFAM" id="SSF50346">
    <property type="entry name" value="PRC-barrel domain"/>
    <property type="match status" value="2"/>
</dbReference>
<gene>
    <name evidence="1" type="ORF">WH50_22655</name>
</gene>
<keyword evidence="2" id="KW-1185">Reference proteome</keyword>